<dbReference type="Gene3D" id="3.50.50.60">
    <property type="entry name" value="FAD/NAD(P)-binding domain"/>
    <property type="match status" value="1"/>
</dbReference>
<dbReference type="SUPFAM" id="SSF51905">
    <property type="entry name" value="FAD/NAD(P)-binding domain"/>
    <property type="match status" value="2"/>
</dbReference>
<dbReference type="AlphaFoldDB" id="A0A0L0NGY5"/>
<comment type="caution">
    <text evidence="6">The sequence shown here is derived from an EMBL/GenBank/DDBJ whole genome shotgun (WGS) entry which is preliminary data.</text>
</comment>
<keyword evidence="6" id="KW-0503">Monooxygenase</keyword>
<dbReference type="STRING" id="1163406.A0A0L0NGY5"/>
<comment type="similarity">
    <text evidence="1">Belongs to the FMO family.</text>
</comment>
<dbReference type="PRINTS" id="PR00370">
    <property type="entry name" value="FMOXYGENASE"/>
</dbReference>
<evidence type="ECO:0000256" key="5">
    <source>
        <dbReference type="ARBA" id="ARBA00023002"/>
    </source>
</evidence>
<dbReference type="GO" id="GO:0004499">
    <property type="term" value="F:N,N-dimethylaniline monooxygenase activity"/>
    <property type="evidence" value="ECO:0007669"/>
    <property type="project" value="InterPro"/>
</dbReference>
<gene>
    <name evidence="6" type="ORF">TOPH_02016</name>
</gene>
<evidence type="ECO:0000313" key="6">
    <source>
        <dbReference type="EMBL" id="KND92990.1"/>
    </source>
</evidence>
<dbReference type="PANTHER" id="PTHR23023">
    <property type="entry name" value="DIMETHYLANILINE MONOOXYGENASE"/>
    <property type="match status" value="1"/>
</dbReference>
<dbReference type="GO" id="GO:0050660">
    <property type="term" value="F:flavin adenine dinucleotide binding"/>
    <property type="evidence" value="ECO:0007669"/>
    <property type="project" value="InterPro"/>
</dbReference>
<accession>A0A0L0NGY5</accession>
<dbReference type="OrthoDB" id="66881at2759"/>
<evidence type="ECO:0000256" key="4">
    <source>
        <dbReference type="ARBA" id="ARBA00022857"/>
    </source>
</evidence>
<dbReference type="InterPro" id="IPR000960">
    <property type="entry name" value="Flavin_mOase"/>
</dbReference>
<evidence type="ECO:0000256" key="3">
    <source>
        <dbReference type="ARBA" id="ARBA00022827"/>
    </source>
</evidence>
<protein>
    <submittedName>
        <fullName evidence="6">Dimethylaniline monooxygenase [N-oxide-forming] 3</fullName>
    </submittedName>
</protein>
<organism evidence="6 7">
    <name type="scientific">Tolypocladium ophioglossoides (strain CBS 100239)</name>
    <name type="common">Snaketongue truffleclub</name>
    <name type="synonym">Elaphocordyceps ophioglossoides</name>
    <dbReference type="NCBI Taxonomy" id="1163406"/>
    <lineage>
        <taxon>Eukaryota</taxon>
        <taxon>Fungi</taxon>
        <taxon>Dikarya</taxon>
        <taxon>Ascomycota</taxon>
        <taxon>Pezizomycotina</taxon>
        <taxon>Sordariomycetes</taxon>
        <taxon>Hypocreomycetidae</taxon>
        <taxon>Hypocreales</taxon>
        <taxon>Ophiocordycipitaceae</taxon>
        <taxon>Tolypocladium</taxon>
    </lineage>
</organism>
<keyword evidence="4" id="KW-0521">NADP</keyword>
<dbReference type="InterPro" id="IPR036188">
    <property type="entry name" value="FAD/NAD-bd_sf"/>
</dbReference>
<name>A0A0L0NGY5_TOLOC</name>
<evidence type="ECO:0000313" key="7">
    <source>
        <dbReference type="Proteomes" id="UP000036947"/>
    </source>
</evidence>
<sequence length="417" mass="46008">MEGSRKQTVAVVGLGAMGIVGVKNLLEEGFDVTGFERSGYFGGLWHFTEDENTLSVLESGFTCSPTVGPDPDALRQQRRPTYPVTKDATPTSHFQRVEEYIESYVDHFDLGRHFRLNTAVERICREDGVGQWRLDLNGQPSERFDKVLLATGPHVKPMMPKINGSESFAGRIIHSKGFKRPGAFAGMKVVVLGLGNTGGDICDALVGHASSIYLSHNNGAVVTPREINGVPLTHNMSRRFFMIQGILDDWFPRLSDWVFNRVARMFMRKFLGPIDPAWRLHPGPSVRISTPVISETLISNLRSEAVISVPGIQSICGPREVELRDGQRLEADAIICCTGYENSFDILEARFDPTTDPPQAWLDAPGSKGRALPQLYQNVFSLDPPDSLAFLGCVWFVSGAFCLADMTSMCIAQVWAG</sequence>
<dbReference type="PIRSF" id="PIRSF000332">
    <property type="entry name" value="FMO"/>
    <property type="match status" value="1"/>
</dbReference>
<dbReference type="Pfam" id="PF00743">
    <property type="entry name" value="FMO-like"/>
    <property type="match status" value="1"/>
</dbReference>
<dbReference type="EMBL" id="LFRF01000004">
    <property type="protein sequence ID" value="KND92990.1"/>
    <property type="molecule type" value="Genomic_DNA"/>
</dbReference>
<keyword evidence="2" id="KW-0285">Flavoprotein</keyword>
<keyword evidence="5" id="KW-0560">Oxidoreductase</keyword>
<dbReference type="Proteomes" id="UP000036947">
    <property type="component" value="Unassembled WGS sequence"/>
</dbReference>
<reference evidence="6 7" key="1">
    <citation type="journal article" date="2015" name="BMC Genomics">
        <title>The genome of the truffle-parasite Tolypocladium ophioglossoides and the evolution of antifungal peptaibiotics.</title>
        <authorList>
            <person name="Quandt C.A."/>
            <person name="Bushley K.E."/>
            <person name="Spatafora J.W."/>
        </authorList>
    </citation>
    <scope>NUCLEOTIDE SEQUENCE [LARGE SCALE GENOMIC DNA]</scope>
    <source>
        <strain evidence="6 7">CBS 100239</strain>
    </source>
</reference>
<dbReference type="GO" id="GO:0050661">
    <property type="term" value="F:NADP binding"/>
    <property type="evidence" value="ECO:0007669"/>
    <property type="project" value="InterPro"/>
</dbReference>
<proteinExistence type="inferred from homology"/>
<evidence type="ECO:0000256" key="2">
    <source>
        <dbReference type="ARBA" id="ARBA00022630"/>
    </source>
</evidence>
<dbReference type="InterPro" id="IPR020946">
    <property type="entry name" value="Flavin_mOase-like"/>
</dbReference>
<evidence type="ECO:0000256" key="1">
    <source>
        <dbReference type="ARBA" id="ARBA00009183"/>
    </source>
</evidence>
<keyword evidence="3" id="KW-0274">FAD</keyword>
<keyword evidence="7" id="KW-1185">Reference proteome</keyword>
<dbReference type="InterPro" id="IPR050346">
    <property type="entry name" value="FMO-like"/>
</dbReference>